<dbReference type="PROSITE" id="PS51164">
    <property type="entry name" value="CBM1_2"/>
    <property type="match status" value="1"/>
</dbReference>
<keyword evidence="3 15" id="KW-0964">Secreted</keyword>
<evidence type="ECO:0000256" key="16">
    <source>
        <dbReference type="SAM" id="MobiDB-lite"/>
    </source>
</evidence>
<evidence type="ECO:0000256" key="4">
    <source>
        <dbReference type="ARBA" id="ARBA00022723"/>
    </source>
</evidence>
<feature type="chain" id="PRO_5047168495" description="AA9 family lytic polysaccharide monooxygenase" evidence="17">
    <location>
        <begin position="19"/>
        <end position="305"/>
    </location>
</feature>
<protein>
    <recommendedName>
        <fullName evidence="15">AA9 family lytic polysaccharide monooxygenase</fullName>
        <ecNumber evidence="15">1.14.99.56</ecNumber>
    </recommendedName>
    <alternativeName>
        <fullName evidence="15">Endo-beta-1,4-glucanase</fullName>
    </alternativeName>
    <alternativeName>
        <fullName evidence="15">Glycosyl hydrolase 61 family protein</fullName>
    </alternativeName>
</protein>
<keyword evidence="9" id="KW-0503">Monooxygenase</keyword>
<comment type="catalytic activity">
    <reaction evidence="14 15">
        <text>[(1-&gt;4)-beta-D-glucosyl]n+m + reduced acceptor + O2 = 4-dehydro-beta-D-glucosyl-[(1-&gt;4)-beta-D-glucosyl]n-1 + [(1-&gt;4)-beta-D-glucosyl]m + acceptor + H2O.</text>
        <dbReference type="EC" id="1.14.99.56"/>
    </reaction>
</comment>
<keyword evidence="10 15" id="KW-1015">Disulfide bond</keyword>
<feature type="compositionally biased region" description="Gly residues" evidence="16">
    <location>
        <begin position="234"/>
        <end position="243"/>
    </location>
</feature>
<comment type="domain">
    <text evidence="15">Has a modular structure: an endo-beta-1,4-glucanase catalytic module at the N-terminus, a linker rich in serines and threonines, and a C-terminal carbohydrate-binding module (CBM).</text>
</comment>
<gene>
    <name evidence="19" type="ORF">Q9L58_008045</name>
</gene>
<evidence type="ECO:0000256" key="11">
    <source>
        <dbReference type="ARBA" id="ARBA00023277"/>
    </source>
</evidence>
<evidence type="ECO:0000256" key="13">
    <source>
        <dbReference type="ARBA" id="ARBA00044502"/>
    </source>
</evidence>
<evidence type="ECO:0000313" key="19">
    <source>
        <dbReference type="EMBL" id="KAL0633089.1"/>
    </source>
</evidence>
<dbReference type="PROSITE" id="PS00562">
    <property type="entry name" value="CBM1_1"/>
    <property type="match status" value="1"/>
</dbReference>
<keyword evidence="11 15" id="KW-0119">Carbohydrate metabolism</keyword>
<keyword evidence="12 15" id="KW-0624">Polysaccharide degradation</keyword>
<comment type="caution">
    <text evidence="19">The sequence shown here is derived from an EMBL/GenBank/DDBJ whole genome shotgun (WGS) entry which is preliminary data.</text>
</comment>
<comment type="similarity">
    <text evidence="13">Belongs to the polysaccharide monooxygenase AA9 family.</text>
</comment>
<dbReference type="PANTHER" id="PTHR33353:SF9">
    <property type="entry name" value="ENDOGLUCANASE II"/>
    <property type="match status" value="1"/>
</dbReference>
<dbReference type="Pfam" id="PF00734">
    <property type="entry name" value="CBM_1"/>
    <property type="match status" value="1"/>
</dbReference>
<dbReference type="CDD" id="cd21175">
    <property type="entry name" value="LPMO_AA9"/>
    <property type="match status" value="1"/>
</dbReference>
<dbReference type="Gene3D" id="2.70.50.70">
    <property type="match status" value="1"/>
</dbReference>
<proteinExistence type="inferred from homology"/>
<keyword evidence="7" id="KW-0560">Oxidoreductase</keyword>
<evidence type="ECO:0000256" key="10">
    <source>
        <dbReference type="ARBA" id="ARBA00023157"/>
    </source>
</evidence>
<dbReference type="EC" id="1.14.99.56" evidence="15"/>
<dbReference type="SMART" id="SM00236">
    <property type="entry name" value="fCBD"/>
    <property type="match status" value="1"/>
</dbReference>
<evidence type="ECO:0000256" key="12">
    <source>
        <dbReference type="ARBA" id="ARBA00023326"/>
    </source>
</evidence>
<evidence type="ECO:0000313" key="20">
    <source>
        <dbReference type="Proteomes" id="UP001447188"/>
    </source>
</evidence>
<keyword evidence="4" id="KW-0479">Metal-binding</keyword>
<dbReference type="InterPro" id="IPR000254">
    <property type="entry name" value="CBD"/>
</dbReference>
<dbReference type="Proteomes" id="UP001447188">
    <property type="component" value="Unassembled WGS sequence"/>
</dbReference>
<sequence length="305" mass="30559">MKASTIFGLLAAASSAAAHATFQELGVNGVDKAGTCVRLPTSNNPITSPTTGDIQCNAGGNKGVAGICTVPAGGTVTVEMHQQPGDRVCTNEAIGGNHDGPVIVYLSKVGDATKDVGGKWFKIFQNGLVKTDYWGTDALNANCGKQVVTIPADIAAGDYLLRAEVIALHVAGSLGGAQFYVSCYQLRITGGGSANPAGVSFPGAYSATDPGILFNLYGSYTSYTVPGPPVYVGGAGSGGGGGSTPPPTTVPPTTVAPPTTSPTPPPTAGSLPKYSQCGGIGWTGSGNCVAGTTCAKTNDYYSQCL</sequence>
<accession>A0ABR3GAW8</accession>
<evidence type="ECO:0000256" key="8">
    <source>
        <dbReference type="ARBA" id="ARBA00023008"/>
    </source>
</evidence>
<comment type="cofactor">
    <cofactor evidence="1">
        <name>Cu(2+)</name>
        <dbReference type="ChEBI" id="CHEBI:29036"/>
    </cofactor>
</comment>
<dbReference type="SUPFAM" id="SSF57180">
    <property type="entry name" value="Cellulose-binding domain"/>
    <property type="match status" value="1"/>
</dbReference>
<dbReference type="PANTHER" id="PTHR33353">
    <property type="entry name" value="PUTATIVE (AFU_ORTHOLOGUE AFUA_1G12560)-RELATED"/>
    <property type="match status" value="1"/>
</dbReference>
<feature type="signal peptide" evidence="17">
    <location>
        <begin position="1"/>
        <end position="18"/>
    </location>
</feature>
<evidence type="ECO:0000256" key="9">
    <source>
        <dbReference type="ARBA" id="ARBA00023033"/>
    </source>
</evidence>
<dbReference type="EMBL" id="JBBBZM010000138">
    <property type="protein sequence ID" value="KAL0633089.1"/>
    <property type="molecule type" value="Genomic_DNA"/>
</dbReference>
<dbReference type="Pfam" id="PF03443">
    <property type="entry name" value="AA9"/>
    <property type="match status" value="1"/>
</dbReference>
<comment type="function">
    <text evidence="15">Lytic polysaccharide monooxygenase (LMPO) that depolymerizes crystalline and amorphous polysaccharides via the oxidation of scissile alpha- or beta-(1-4)-glycosidic bonds, yielding C1 and/or C4 oxidation products. Catalysis by LPMOs requires the reduction of the active-site copper from Cu(II) to Cu(I) by a reducing agent and H(2)O(2) or O(2) as a cosubstrate.</text>
</comment>
<comment type="subcellular location">
    <subcellularLocation>
        <location evidence="2 15">Secreted</location>
    </subcellularLocation>
</comment>
<keyword evidence="6 15" id="KW-0136">Cellulose degradation</keyword>
<evidence type="ECO:0000256" key="3">
    <source>
        <dbReference type="ARBA" id="ARBA00022525"/>
    </source>
</evidence>
<organism evidence="19 20">
    <name type="scientific">Discina gigas</name>
    <dbReference type="NCBI Taxonomy" id="1032678"/>
    <lineage>
        <taxon>Eukaryota</taxon>
        <taxon>Fungi</taxon>
        <taxon>Dikarya</taxon>
        <taxon>Ascomycota</taxon>
        <taxon>Pezizomycotina</taxon>
        <taxon>Pezizomycetes</taxon>
        <taxon>Pezizales</taxon>
        <taxon>Discinaceae</taxon>
        <taxon>Discina</taxon>
    </lineage>
</organism>
<dbReference type="InterPro" id="IPR035971">
    <property type="entry name" value="CBD_sf"/>
</dbReference>
<keyword evidence="8" id="KW-0186">Copper</keyword>
<feature type="region of interest" description="Disordered" evidence="16">
    <location>
        <begin position="234"/>
        <end position="271"/>
    </location>
</feature>
<evidence type="ECO:0000256" key="17">
    <source>
        <dbReference type="SAM" id="SignalP"/>
    </source>
</evidence>
<dbReference type="InterPro" id="IPR049892">
    <property type="entry name" value="AA9"/>
</dbReference>
<evidence type="ECO:0000256" key="7">
    <source>
        <dbReference type="ARBA" id="ARBA00023002"/>
    </source>
</evidence>
<keyword evidence="20" id="KW-1185">Reference proteome</keyword>
<evidence type="ECO:0000259" key="18">
    <source>
        <dbReference type="PROSITE" id="PS51164"/>
    </source>
</evidence>
<reference evidence="19 20" key="1">
    <citation type="submission" date="2024-02" db="EMBL/GenBank/DDBJ databases">
        <title>Discinaceae phylogenomics.</title>
        <authorList>
            <person name="Dirks A.C."/>
            <person name="James T.Y."/>
        </authorList>
    </citation>
    <scope>NUCLEOTIDE SEQUENCE [LARGE SCALE GENOMIC DNA]</scope>
    <source>
        <strain evidence="19 20">ACD0624</strain>
    </source>
</reference>
<evidence type="ECO:0000256" key="2">
    <source>
        <dbReference type="ARBA" id="ARBA00004613"/>
    </source>
</evidence>
<evidence type="ECO:0000256" key="15">
    <source>
        <dbReference type="RuleBase" id="RU368122"/>
    </source>
</evidence>
<name>A0ABR3GAW8_9PEZI</name>
<evidence type="ECO:0000256" key="5">
    <source>
        <dbReference type="ARBA" id="ARBA00022729"/>
    </source>
</evidence>
<keyword evidence="5 17" id="KW-0732">Signal</keyword>
<evidence type="ECO:0000256" key="6">
    <source>
        <dbReference type="ARBA" id="ARBA00023001"/>
    </source>
</evidence>
<feature type="domain" description="CBM1" evidence="18">
    <location>
        <begin position="269"/>
        <end position="305"/>
    </location>
</feature>
<evidence type="ECO:0000256" key="14">
    <source>
        <dbReference type="ARBA" id="ARBA00045077"/>
    </source>
</evidence>
<evidence type="ECO:0000256" key="1">
    <source>
        <dbReference type="ARBA" id="ARBA00001973"/>
    </source>
</evidence>
<dbReference type="InterPro" id="IPR005103">
    <property type="entry name" value="AA9_LPMO"/>
</dbReference>